<dbReference type="AlphaFoldDB" id="A0A067MKM0"/>
<dbReference type="Proteomes" id="UP000027195">
    <property type="component" value="Unassembled WGS sequence"/>
</dbReference>
<evidence type="ECO:0000313" key="3">
    <source>
        <dbReference type="Proteomes" id="UP000027195"/>
    </source>
</evidence>
<accession>A0A067MKM0</accession>
<dbReference type="InParanoid" id="A0A067MKM0"/>
<proteinExistence type="predicted"/>
<gene>
    <name evidence="2" type="ORF">BOTBODRAFT_297145</name>
</gene>
<protein>
    <submittedName>
        <fullName evidence="2">Uncharacterized protein</fullName>
    </submittedName>
</protein>
<name>A0A067MKM0_BOTB1</name>
<dbReference type="HOGENOM" id="CLU_769433_0_0_1"/>
<sequence>MVTKLNADGARVSPFANQDSHDKPYETEGAHQDHAYMLERQKLWAAGSEKSISGPPETSHTSDMFQKSKGEQSAQDMESSTLSEQSESKGAGQFSDDRLPRDPDLALMQMSKEELCEIIEGARKEARLAAQLAEQYRLHIEELEVEISRLENQRPTPSQAYALPTTPSDDGEDDVYNPDRLFGRWNAKENEERCKAWSLEDPTEDIFQAFLAEAQAVLAWDAHWTGDGGWARGMAHYAGEEKISVVVQILEDVLEIRDPKSDAYVSPDQQRLLSRILCTRGDIDVVRARGKAPPKHLYKQALDSLPKELDSDDHKLVFRELFDFVEAIQVAEPGWLGLYPRIIELGRGSCRRRASQLAHI</sequence>
<organism evidence="2 3">
    <name type="scientific">Botryobasidium botryosum (strain FD-172 SS1)</name>
    <dbReference type="NCBI Taxonomy" id="930990"/>
    <lineage>
        <taxon>Eukaryota</taxon>
        <taxon>Fungi</taxon>
        <taxon>Dikarya</taxon>
        <taxon>Basidiomycota</taxon>
        <taxon>Agaricomycotina</taxon>
        <taxon>Agaricomycetes</taxon>
        <taxon>Cantharellales</taxon>
        <taxon>Botryobasidiaceae</taxon>
        <taxon>Botryobasidium</taxon>
    </lineage>
</organism>
<keyword evidence="3" id="KW-1185">Reference proteome</keyword>
<feature type="compositionally biased region" description="Polar residues" evidence="1">
    <location>
        <begin position="56"/>
        <end position="85"/>
    </location>
</feature>
<feature type="compositionally biased region" description="Basic and acidic residues" evidence="1">
    <location>
        <begin position="19"/>
        <end position="42"/>
    </location>
</feature>
<evidence type="ECO:0000313" key="2">
    <source>
        <dbReference type="EMBL" id="KDQ15270.1"/>
    </source>
</evidence>
<feature type="region of interest" description="Disordered" evidence="1">
    <location>
        <begin position="1"/>
        <end position="101"/>
    </location>
</feature>
<feature type="region of interest" description="Disordered" evidence="1">
    <location>
        <begin position="152"/>
        <end position="174"/>
    </location>
</feature>
<evidence type="ECO:0000256" key="1">
    <source>
        <dbReference type="SAM" id="MobiDB-lite"/>
    </source>
</evidence>
<reference evidence="3" key="1">
    <citation type="journal article" date="2014" name="Proc. Natl. Acad. Sci. U.S.A.">
        <title>Extensive sampling of basidiomycete genomes demonstrates inadequacy of the white-rot/brown-rot paradigm for wood decay fungi.</title>
        <authorList>
            <person name="Riley R."/>
            <person name="Salamov A.A."/>
            <person name="Brown D.W."/>
            <person name="Nagy L.G."/>
            <person name="Floudas D."/>
            <person name="Held B.W."/>
            <person name="Levasseur A."/>
            <person name="Lombard V."/>
            <person name="Morin E."/>
            <person name="Otillar R."/>
            <person name="Lindquist E.A."/>
            <person name="Sun H."/>
            <person name="LaButti K.M."/>
            <person name="Schmutz J."/>
            <person name="Jabbour D."/>
            <person name="Luo H."/>
            <person name="Baker S.E."/>
            <person name="Pisabarro A.G."/>
            <person name="Walton J.D."/>
            <person name="Blanchette R.A."/>
            <person name="Henrissat B."/>
            <person name="Martin F."/>
            <person name="Cullen D."/>
            <person name="Hibbett D.S."/>
            <person name="Grigoriev I.V."/>
        </authorList>
    </citation>
    <scope>NUCLEOTIDE SEQUENCE [LARGE SCALE GENOMIC DNA]</scope>
    <source>
        <strain evidence="3">FD-172 SS1</strain>
    </source>
</reference>
<dbReference type="EMBL" id="KL198033">
    <property type="protein sequence ID" value="KDQ15270.1"/>
    <property type="molecule type" value="Genomic_DNA"/>
</dbReference>